<sequence>MTSWWIYACRAGKSLLVGAGIFALIAIGVAALQVRVLVRSTDRGLAPLLSHASNVAAASESLPQRADALLTSFTKVGDRAVTVEDKAAGLVDETRGNLGATFANINRPCGSKAPCGTLADLDRTLATFRGTAGEVEAALRHESAELDALNAQERTTADDAHGVLVSAKQVMDDYHALYPAMQRALDGAAVTSEQGGRIVTNLRIESDRLMAPQPWWKRVLSAGDTGVKLACIVTKRCLW</sequence>
<dbReference type="Proteomes" id="UP000236728">
    <property type="component" value="Unassembled WGS sequence"/>
</dbReference>
<dbReference type="OrthoDB" id="10010061at2"/>
<keyword evidence="1" id="KW-0472">Membrane</keyword>
<keyword evidence="1" id="KW-0812">Transmembrane</keyword>
<name>A0A1H6B7W5_9BACT</name>
<evidence type="ECO:0000313" key="3">
    <source>
        <dbReference type="Proteomes" id="UP000236728"/>
    </source>
</evidence>
<protein>
    <submittedName>
        <fullName evidence="2">Uncharacterized protein</fullName>
    </submittedName>
</protein>
<keyword evidence="1" id="KW-1133">Transmembrane helix</keyword>
<dbReference type="EMBL" id="FNVA01000006">
    <property type="protein sequence ID" value="SEG56216.1"/>
    <property type="molecule type" value="Genomic_DNA"/>
</dbReference>
<feature type="transmembrane region" description="Helical" evidence="1">
    <location>
        <begin position="15"/>
        <end position="38"/>
    </location>
</feature>
<proteinExistence type="predicted"/>
<dbReference type="RefSeq" id="WP_103934402.1">
    <property type="nucleotide sequence ID" value="NZ_FNVA01000006.1"/>
</dbReference>
<keyword evidence="3" id="KW-1185">Reference proteome</keyword>
<accession>A0A1H6B7W5</accession>
<evidence type="ECO:0000313" key="2">
    <source>
        <dbReference type="EMBL" id="SEG56216.1"/>
    </source>
</evidence>
<dbReference type="AlphaFoldDB" id="A0A1H6B7W5"/>
<evidence type="ECO:0000256" key="1">
    <source>
        <dbReference type="SAM" id="Phobius"/>
    </source>
</evidence>
<gene>
    <name evidence="2" type="ORF">SAMN05421819_3553</name>
</gene>
<reference evidence="2 3" key="1">
    <citation type="submission" date="2016-10" db="EMBL/GenBank/DDBJ databases">
        <authorList>
            <person name="de Groot N.N."/>
        </authorList>
    </citation>
    <scope>NUCLEOTIDE SEQUENCE [LARGE SCALE GENOMIC DNA]</scope>
    <source>
        <strain evidence="2 3">DSM 22489</strain>
    </source>
</reference>
<organism evidence="2 3">
    <name type="scientific">Bryocella elongata</name>
    <dbReference type="NCBI Taxonomy" id="863522"/>
    <lineage>
        <taxon>Bacteria</taxon>
        <taxon>Pseudomonadati</taxon>
        <taxon>Acidobacteriota</taxon>
        <taxon>Terriglobia</taxon>
        <taxon>Terriglobales</taxon>
        <taxon>Acidobacteriaceae</taxon>
        <taxon>Bryocella</taxon>
    </lineage>
</organism>